<dbReference type="Proteomes" id="UP000521943">
    <property type="component" value="Unassembled WGS sequence"/>
</dbReference>
<dbReference type="InterPro" id="IPR032675">
    <property type="entry name" value="LRR_dom_sf"/>
</dbReference>
<evidence type="ECO:0000256" key="1">
    <source>
        <dbReference type="SAM" id="MobiDB-lite"/>
    </source>
</evidence>
<dbReference type="Gene3D" id="3.80.10.10">
    <property type="entry name" value="Ribonuclease Inhibitor"/>
    <property type="match status" value="1"/>
</dbReference>
<keyword evidence="3" id="KW-1185">Reference proteome</keyword>
<reference evidence="2 3" key="1">
    <citation type="submission" date="2020-07" db="EMBL/GenBank/DDBJ databases">
        <title>Comparative genomics of pyrophilous fungi reveals a link between fire events and developmental genes.</title>
        <authorList>
            <consortium name="DOE Joint Genome Institute"/>
            <person name="Steindorff A.S."/>
            <person name="Carver A."/>
            <person name="Calhoun S."/>
            <person name="Stillman K."/>
            <person name="Liu H."/>
            <person name="Lipzen A."/>
            <person name="Pangilinan J."/>
            <person name="Labutti K."/>
            <person name="Bruns T.D."/>
            <person name="Grigoriev I.V."/>
        </authorList>
    </citation>
    <scope>NUCLEOTIDE SEQUENCE [LARGE SCALE GENOMIC DNA]</scope>
    <source>
        <strain evidence="2 3">CBS 144469</strain>
    </source>
</reference>
<accession>A0A8H6M7T8</accession>
<feature type="compositionally biased region" description="Basic residues" evidence="1">
    <location>
        <begin position="85"/>
        <end position="101"/>
    </location>
</feature>
<dbReference type="AlphaFoldDB" id="A0A8H6M7T8"/>
<proteinExistence type="predicted"/>
<dbReference type="EMBL" id="JACGCI010000020">
    <property type="protein sequence ID" value="KAF6758045.1"/>
    <property type="molecule type" value="Genomic_DNA"/>
</dbReference>
<evidence type="ECO:0000313" key="2">
    <source>
        <dbReference type="EMBL" id="KAF6758045.1"/>
    </source>
</evidence>
<dbReference type="OrthoDB" id="3174539at2759"/>
<sequence length="756" mass="85040">MCHPYSGPASLECVNENAVTKQFSPRPVLNYSLPSGMASTSYLPRTQQTPSIISASPSDHTLSPVMEESSFFLDHEHDTLDARRPSRAHSVRSRRLKKKAPRPPPSAHSAKSDITEFSNVETYRSGWTSSMMSDDTFDYLNDPYLPHWRKVIRFAPFIRTRRAQEFRSIMVSRKKKVKAASEDANALSLVPSSHRVFASQEILGEILHIFAYDRAEEVKERFKRSPNRWKTAGESAVKTELLPLLVINRAFYDCVTTALWNKLDSLVPLTRLLPSVTQFSHPALLSPKEDVDIWARFKVYSSKTVSLGLKGPRDDEGAWLSFLFSRPSCPKSLFPRLQNLTIYEADVITCTILPAVAHQLKHCDLNDHYSNSPRRYALATLSVRSPGLSSLKLHSHPTKSVMQCLGTLGGLQRLTIDSQRSQPLVEKFEAISQLSLVRGLRALFLSYPTSRDGLTQHMIARGAALPNTLQHLDLVCLPPDSGRELFIPLVLQVYLERNKGLKTFRVKWESSRDTDAACRHKDMEPLLVQTDPVYQTSCAQFLLALSQASSLTELRIDGIPFLDDDIGSKICEFIPNFPNLRRLTLRPLTTAPHWIGAYSSKKPPKPVAIALLEPIARACTTLEWIDMPVTWGTPLPLPDRHPAPHRITRMWLAGSDNGHPRSLQGCIAVGRYLNRVFPNLNCLSEIPEGYGKKGKYADWEVKPDWLSAMERGSDSERVKYGNGEAAFWKEIEVLIHSYHDERTHAVLDSSSKASSS</sequence>
<comment type="caution">
    <text evidence="2">The sequence shown here is derived from an EMBL/GenBank/DDBJ whole genome shotgun (WGS) entry which is preliminary data.</text>
</comment>
<feature type="region of interest" description="Disordered" evidence="1">
    <location>
        <begin position="78"/>
        <end position="114"/>
    </location>
</feature>
<dbReference type="SUPFAM" id="SSF52047">
    <property type="entry name" value="RNI-like"/>
    <property type="match status" value="1"/>
</dbReference>
<gene>
    <name evidence="2" type="ORF">DFP72DRAFT_1167887</name>
</gene>
<evidence type="ECO:0000313" key="3">
    <source>
        <dbReference type="Proteomes" id="UP000521943"/>
    </source>
</evidence>
<protein>
    <submittedName>
        <fullName evidence="2">Uncharacterized protein</fullName>
    </submittedName>
</protein>
<organism evidence="2 3">
    <name type="scientific">Ephemerocybe angulata</name>
    <dbReference type="NCBI Taxonomy" id="980116"/>
    <lineage>
        <taxon>Eukaryota</taxon>
        <taxon>Fungi</taxon>
        <taxon>Dikarya</taxon>
        <taxon>Basidiomycota</taxon>
        <taxon>Agaricomycotina</taxon>
        <taxon>Agaricomycetes</taxon>
        <taxon>Agaricomycetidae</taxon>
        <taxon>Agaricales</taxon>
        <taxon>Agaricineae</taxon>
        <taxon>Psathyrellaceae</taxon>
        <taxon>Ephemerocybe</taxon>
    </lineage>
</organism>
<name>A0A8H6M7T8_9AGAR</name>